<dbReference type="EMBL" id="AP025730">
    <property type="protein sequence ID" value="BDI03490.1"/>
    <property type="molecule type" value="Genomic_DNA"/>
</dbReference>
<dbReference type="RefSeq" id="WP_251971776.1">
    <property type="nucleotide sequence ID" value="NZ_AP025730.1"/>
</dbReference>
<accession>A0ABM7YH39</accession>
<protein>
    <recommendedName>
        <fullName evidence="3">DUF3617 domain-containing protein</fullName>
    </recommendedName>
</protein>
<reference evidence="1" key="1">
    <citation type="submission" date="2022-04" db="EMBL/GenBank/DDBJ databases">
        <title>Whole genome sequence of Sphaerotilus sp. FB-5.</title>
        <authorList>
            <person name="Takeda M."/>
            <person name="Narihara S."/>
            <person name="Akimoto M."/>
            <person name="Akimoto R."/>
            <person name="Nishiyashiki S."/>
            <person name="Murakami T."/>
        </authorList>
    </citation>
    <scope>NUCLEOTIDE SEQUENCE</scope>
    <source>
        <strain evidence="1">FB-5</strain>
    </source>
</reference>
<proteinExistence type="predicted"/>
<dbReference type="Proteomes" id="UP001057498">
    <property type="component" value="Chromosome"/>
</dbReference>
<dbReference type="Pfam" id="PF12276">
    <property type="entry name" value="DUF3617"/>
    <property type="match status" value="1"/>
</dbReference>
<evidence type="ECO:0000313" key="2">
    <source>
        <dbReference type="Proteomes" id="UP001057498"/>
    </source>
</evidence>
<dbReference type="InterPro" id="IPR022061">
    <property type="entry name" value="DUF3617"/>
</dbReference>
<evidence type="ECO:0000313" key="1">
    <source>
        <dbReference type="EMBL" id="BDI03490.1"/>
    </source>
</evidence>
<gene>
    <name evidence="1" type="ORF">CATMQ487_04600</name>
</gene>
<evidence type="ECO:0008006" key="3">
    <source>
        <dbReference type="Google" id="ProtNLM"/>
    </source>
</evidence>
<sequence length="199" mass="21026">MAFELTPCSVKRWFALGALVVVGAWSAWDAHAQASGKMKPGLWEISARVQGGGAAGGGGGGDLASAMAMAQQQMQNLPPEQRAQMEAMMKGRGVALGPQGNTVRVCVTKEQAEREELPQAQEGCTQQGQRSGKVFRYTFSCRTEPPMSGEGEYTLTSATSASGRTVVRTVVGGRSETVNVENSSTWLGADCGDLKPRAR</sequence>
<keyword evidence="2" id="KW-1185">Reference proteome</keyword>
<name>A0ABM7YH39_9BURK</name>
<organism evidence="1 2">
    <name type="scientific">Sphaerotilus microaerophilus</name>
    <dbReference type="NCBI Taxonomy" id="2914710"/>
    <lineage>
        <taxon>Bacteria</taxon>
        <taxon>Pseudomonadati</taxon>
        <taxon>Pseudomonadota</taxon>
        <taxon>Betaproteobacteria</taxon>
        <taxon>Burkholderiales</taxon>
        <taxon>Sphaerotilaceae</taxon>
        <taxon>Sphaerotilus</taxon>
    </lineage>
</organism>